<sequence>MSYKNKKVNWFCLSILVIYMIIVFSMTLVPYMGEYTYERHYNIVPFASINSYIESIRYNGFFAGGKPSMVAFINLFGNIGLLLPYGFLLPLAFPGKITFKKTVFTAFLMTTFIEVSQFLFLVSRRADIDDVIFNTLSAVIGYILYFIICHRHYKYYKKHKPNGKYFS</sequence>
<name>A0A3E3DY09_9FIRM</name>
<dbReference type="EMBL" id="QUSM01000003">
    <property type="protein sequence ID" value="RGD74181.1"/>
    <property type="molecule type" value="Genomic_DNA"/>
</dbReference>
<feature type="transmembrane region" description="Helical" evidence="1">
    <location>
        <begin position="12"/>
        <end position="32"/>
    </location>
</feature>
<dbReference type="RefSeq" id="WP_117532024.1">
    <property type="nucleotide sequence ID" value="NZ_QUSM01000003.1"/>
</dbReference>
<accession>A0A3E3DY09</accession>
<proteinExistence type="predicted"/>
<dbReference type="PANTHER" id="PTHR36834:SF1">
    <property type="entry name" value="INTEGRAL MEMBRANE PROTEIN"/>
    <property type="match status" value="1"/>
</dbReference>
<evidence type="ECO:0000256" key="1">
    <source>
        <dbReference type="SAM" id="Phobius"/>
    </source>
</evidence>
<feature type="transmembrane region" description="Helical" evidence="1">
    <location>
        <begin position="103"/>
        <end position="120"/>
    </location>
</feature>
<gene>
    <name evidence="3" type="ORF">DW687_05290</name>
</gene>
<reference evidence="3 4" key="1">
    <citation type="submission" date="2018-08" db="EMBL/GenBank/DDBJ databases">
        <title>A genome reference for cultivated species of the human gut microbiota.</title>
        <authorList>
            <person name="Zou Y."/>
            <person name="Xue W."/>
            <person name="Luo G."/>
        </authorList>
    </citation>
    <scope>NUCLEOTIDE SEQUENCE [LARGE SCALE GENOMIC DNA]</scope>
    <source>
        <strain evidence="3 4">AM25-6</strain>
    </source>
</reference>
<evidence type="ECO:0000313" key="3">
    <source>
        <dbReference type="EMBL" id="RGD74181.1"/>
    </source>
</evidence>
<dbReference type="PANTHER" id="PTHR36834">
    <property type="entry name" value="MEMBRANE PROTEIN-RELATED"/>
    <property type="match status" value="1"/>
</dbReference>
<dbReference type="AlphaFoldDB" id="A0A3E3DY09"/>
<evidence type="ECO:0000259" key="2">
    <source>
        <dbReference type="Pfam" id="PF04892"/>
    </source>
</evidence>
<dbReference type="InterPro" id="IPR053150">
    <property type="entry name" value="Teicoplanin_resist-assoc"/>
</dbReference>
<comment type="caution">
    <text evidence="3">The sequence shown here is derived from an EMBL/GenBank/DDBJ whole genome shotgun (WGS) entry which is preliminary data.</text>
</comment>
<dbReference type="InterPro" id="IPR006976">
    <property type="entry name" value="VanZ-like"/>
</dbReference>
<keyword evidence="1" id="KW-0472">Membrane</keyword>
<protein>
    <submittedName>
        <fullName evidence="3">VanZ family protein</fullName>
    </submittedName>
</protein>
<keyword evidence="1" id="KW-1133">Transmembrane helix</keyword>
<dbReference type="Pfam" id="PF04892">
    <property type="entry name" value="VanZ"/>
    <property type="match status" value="1"/>
</dbReference>
<feature type="transmembrane region" description="Helical" evidence="1">
    <location>
        <begin position="132"/>
        <end position="150"/>
    </location>
</feature>
<feature type="domain" description="VanZ-like" evidence="2">
    <location>
        <begin position="17"/>
        <end position="148"/>
    </location>
</feature>
<organism evidence="3 4">
    <name type="scientific">Anaerofustis stercorihominis</name>
    <dbReference type="NCBI Taxonomy" id="214853"/>
    <lineage>
        <taxon>Bacteria</taxon>
        <taxon>Bacillati</taxon>
        <taxon>Bacillota</taxon>
        <taxon>Clostridia</taxon>
        <taxon>Eubacteriales</taxon>
        <taxon>Eubacteriaceae</taxon>
        <taxon>Anaerofustis</taxon>
    </lineage>
</organism>
<evidence type="ECO:0000313" key="4">
    <source>
        <dbReference type="Proteomes" id="UP000261212"/>
    </source>
</evidence>
<keyword evidence="1" id="KW-0812">Transmembrane</keyword>
<feature type="transmembrane region" description="Helical" evidence="1">
    <location>
        <begin position="69"/>
        <end position="91"/>
    </location>
</feature>
<dbReference type="Proteomes" id="UP000261212">
    <property type="component" value="Unassembled WGS sequence"/>
</dbReference>